<dbReference type="Gene3D" id="1.10.10.60">
    <property type="entry name" value="Homeodomain-like"/>
    <property type="match status" value="1"/>
</dbReference>
<comment type="similarity">
    <text evidence="1">Belongs to the TALE/M-ATYP homeobox family.</text>
</comment>
<dbReference type="SUPFAM" id="SSF46689">
    <property type="entry name" value="Homeodomain-like"/>
    <property type="match status" value="1"/>
</dbReference>
<feature type="domain" description="KN homeodomain" evidence="6">
    <location>
        <begin position="102"/>
        <end position="141"/>
    </location>
</feature>
<keyword evidence="2 8" id="KW-0238">DNA-binding</keyword>
<dbReference type="AlphaFoldDB" id="A0AAD4C0K4"/>
<dbReference type="InterPro" id="IPR001356">
    <property type="entry name" value="HD"/>
</dbReference>
<dbReference type="Pfam" id="PF12737">
    <property type="entry name" value="Mating_C"/>
    <property type="match status" value="1"/>
</dbReference>
<feature type="domain" description="Mating-type protein C-terminal" evidence="7">
    <location>
        <begin position="178"/>
        <end position="443"/>
    </location>
</feature>
<feature type="region of interest" description="Disordered" evidence="5">
    <location>
        <begin position="256"/>
        <end position="364"/>
    </location>
</feature>
<dbReference type="GO" id="GO:0006355">
    <property type="term" value="P:regulation of DNA-templated transcription"/>
    <property type="evidence" value="ECO:0007669"/>
    <property type="project" value="InterPro"/>
</dbReference>
<evidence type="ECO:0000313" key="8">
    <source>
        <dbReference type="EMBL" id="KAF8445581.1"/>
    </source>
</evidence>
<sequence>MALLQDDFWPAIFRDDVDGGPTVEAHSIVPSRSDHITSCFLELERLNQELKSKLRDDFLDILNGMGSISLSTPQPPSPSPTPPSRSLSLIHGTSFIAEAYSWLLENIANPYPSPTVKASLVQRYNSPLSAINSWFINARRRIGWTTLCRNHFNNCRADALDAAYRALVKEDPNRQLPAHITHAFISVKAAAEELYSSTLTKSALSIDLDNVVVKDMSVQRGVPVNEQRCSEPKGTMELSKASNVDLQNEMLVARNYYPSPDQSPSSSSVPTLDEYHTDESEDDEDIVPPTLAGRKRRFSSSEGTRATKLAKRPRLIPGVPSSANSCLPSPAASAEESLEKNDQMPRSVPITQTLPNPRPHKRRLSNVDTTRLPTRSRDSMAGPCPHAVSDLLPLSTLESEHSIDEWFQSNFDALFTLPPPVDVSEPDHSTQWEVELFNNYSMPEDLQETFAFPIQDNQISSTDLIAFEDILQSLESGGFYAPPDIACPPTMALVPDPVPQGLLFPDLSQTIDWTALLNEDPSEEPTCGPVFPRSYVDSSLPEIDSILQLPQVWTTVVS</sequence>
<keyword evidence="4" id="KW-0539">Nucleus</keyword>
<dbReference type="CDD" id="cd00086">
    <property type="entry name" value="homeodomain"/>
    <property type="match status" value="1"/>
</dbReference>
<evidence type="ECO:0000256" key="3">
    <source>
        <dbReference type="ARBA" id="ARBA00023155"/>
    </source>
</evidence>
<keyword evidence="9" id="KW-1185">Reference proteome</keyword>
<feature type="compositionally biased region" description="Low complexity" evidence="5">
    <location>
        <begin position="258"/>
        <end position="270"/>
    </location>
</feature>
<evidence type="ECO:0000256" key="4">
    <source>
        <dbReference type="ARBA" id="ARBA00023242"/>
    </source>
</evidence>
<dbReference type="InterPro" id="IPR008422">
    <property type="entry name" value="KN_HD"/>
</dbReference>
<accession>A0AAD4C0K4</accession>
<reference evidence="8" key="2">
    <citation type="journal article" date="2020" name="Nat. Commun.">
        <title>Large-scale genome sequencing of mycorrhizal fungi provides insights into the early evolution of symbiotic traits.</title>
        <authorList>
            <person name="Miyauchi S."/>
            <person name="Kiss E."/>
            <person name="Kuo A."/>
            <person name="Drula E."/>
            <person name="Kohler A."/>
            <person name="Sanchez-Garcia M."/>
            <person name="Morin E."/>
            <person name="Andreopoulos B."/>
            <person name="Barry K.W."/>
            <person name="Bonito G."/>
            <person name="Buee M."/>
            <person name="Carver A."/>
            <person name="Chen C."/>
            <person name="Cichocki N."/>
            <person name="Clum A."/>
            <person name="Culley D."/>
            <person name="Crous P.W."/>
            <person name="Fauchery L."/>
            <person name="Girlanda M."/>
            <person name="Hayes R.D."/>
            <person name="Keri Z."/>
            <person name="LaButti K."/>
            <person name="Lipzen A."/>
            <person name="Lombard V."/>
            <person name="Magnuson J."/>
            <person name="Maillard F."/>
            <person name="Murat C."/>
            <person name="Nolan M."/>
            <person name="Ohm R.A."/>
            <person name="Pangilinan J."/>
            <person name="Pereira M.F."/>
            <person name="Perotto S."/>
            <person name="Peter M."/>
            <person name="Pfister S."/>
            <person name="Riley R."/>
            <person name="Sitrit Y."/>
            <person name="Stielow J.B."/>
            <person name="Szollosi G."/>
            <person name="Zifcakova L."/>
            <person name="Stursova M."/>
            <person name="Spatafora J.W."/>
            <person name="Tedersoo L."/>
            <person name="Vaario L.M."/>
            <person name="Yamada A."/>
            <person name="Yan M."/>
            <person name="Wang P."/>
            <person name="Xu J."/>
            <person name="Bruns T."/>
            <person name="Baldrian P."/>
            <person name="Vilgalys R."/>
            <person name="Dunand C."/>
            <person name="Henrissat B."/>
            <person name="Grigoriev I.V."/>
            <person name="Hibbett D."/>
            <person name="Nagy L.G."/>
            <person name="Martin F.M."/>
        </authorList>
    </citation>
    <scope>NUCLEOTIDE SEQUENCE</scope>
    <source>
        <strain evidence="8">BED1</strain>
    </source>
</reference>
<evidence type="ECO:0000256" key="2">
    <source>
        <dbReference type="ARBA" id="ARBA00023125"/>
    </source>
</evidence>
<comment type="caution">
    <text evidence="8">The sequence shown here is derived from an EMBL/GenBank/DDBJ whole genome shotgun (WGS) entry which is preliminary data.</text>
</comment>
<dbReference type="Pfam" id="PF05920">
    <property type="entry name" value="Homeobox_KN"/>
    <property type="match status" value="1"/>
</dbReference>
<evidence type="ECO:0000256" key="5">
    <source>
        <dbReference type="SAM" id="MobiDB-lite"/>
    </source>
</evidence>
<dbReference type="GO" id="GO:0003677">
    <property type="term" value="F:DNA binding"/>
    <property type="evidence" value="ECO:0007669"/>
    <property type="project" value="UniProtKB-KW"/>
</dbReference>
<evidence type="ECO:0000259" key="7">
    <source>
        <dbReference type="Pfam" id="PF12737"/>
    </source>
</evidence>
<keyword evidence="3 8" id="KW-0371">Homeobox</keyword>
<dbReference type="Proteomes" id="UP001194468">
    <property type="component" value="Unassembled WGS sequence"/>
</dbReference>
<dbReference type="InterPro" id="IPR009057">
    <property type="entry name" value="Homeodomain-like_sf"/>
</dbReference>
<reference evidence="8" key="1">
    <citation type="submission" date="2019-10" db="EMBL/GenBank/DDBJ databases">
        <authorList>
            <consortium name="DOE Joint Genome Institute"/>
            <person name="Kuo A."/>
            <person name="Miyauchi S."/>
            <person name="Kiss E."/>
            <person name="Drula E."/>
            <person name="Kohler A."/>
            <person name="Sanchez-Garcia M."/>
            <person name="Andreopoulos B."/>
            <person name="Barry K.W."/>
            <person name="Bonito G."/>
            <person name="Buee M."/>
            <person name="Carver A."/>
            <person name="Chen C."/>
            <person name="Cichocki N."/>
            <person name="Clum A."/>
            <person name="Culley D."/>
            <person name="Crous P.W."/>
            <person name="Fauchery L."/>
            <person name="Girlanda M."/>
            <person name="Hayes R."/>
            <person name="Keri Z."/>
            <person name="LaButti K."/>
            <person name="Lipzen A."/>
            <person name="Lombard V."/>
            <person name="Magnuson J."/>
            <person name="Maillard F."/>
            <person name="Morin E."/>
            <person name="Murat C."/>
            <person name="Nolan M."/>
            <person name="Ohm R."/>
            <person name="Pangilinan J."/>
            <person name="Pereira M."/>
            <person name="Perotto S."/>
            <person name="Peter M."/>
            <person name="Riley R."/>
            <person name="Sitrit Y."/>
            <person name="Stielow B."/>
            <person name="Szollosi G."/>
            <person name="Zifcakova L."/>
            <person name="Stursova M."/>
            <person name="Spatafora J.W."/>
            <person name="Tedersoo L."/>
            <person name="Vaario L.-M."/>
            <person name="Yamada A."/>
            <person name="Yan M."/>
            <person name="Wang P."/>
            <person name="Xu J."/>
            <person name="Bruns T."/>
            <person name="Baldrian P."/>
            <person name="Vilgalys R."/>
            <person name="Henrissat B."/>
            <person name="Grigoriev I.V."/>
            <person name="Hibbett D."/>
            <person name="Nagy L.G."/>
            <person name="Martin F.M."/>
        </authorList>
    </citation>
    <scope>NUCLEOTIDE SEQUENCE</scope>
    <source>
        <strain evidence="8">BED1</strain>
    </source>
</reference>
<gene>
    <name evidence="8" type="ORF">L210DRAFT_3527988</name>
</gene>
<dbReference type="InterPro" id="IPR024441">
    <property type="entry name" value="Homeodomain1_C"/>
</dbReference>
<evidence type="ECO:0000256" key="1">
    <source>
        <dbReference type="ARBA" id="ARBA00005800"/>
    </source>
</evidence>
<evidence type="ECO:0000259" key="6">
    <source>
        <dbReference type="Pfam" id="PF05920"/>
    </source>
</evidence>
<proteinExistence type="inferred from homology"/>
<dbReference type="EMBL" id="WHUW01000005">
    <property type="protein sequence ID" value="KAF8445581.1"/>
    <property type="molecule type" value="Genomic_DNA"/>
</dbReference>
<organism evidence="8 9">
    <name type="scientific">Boletus edulis BED1</name>
    <dbReference type="NCBI Taxonomy" id="1328754"/>
    <lineage>
        <taxon>Eukaryota</taxon>
        <taxon>Fungi</taxon>
        <taxon>Dikarya</taxon>
        <taxon>Basidiomycota</taxon>
        <taxon>Agaricomycotina</taxon>
        <taxon>Agaricomycetes</taxon>
        <taxon>Agaricomycetidae</taxon>
        <taxon>Boletales</taxon>
        <taxon>Boletineae</taxon>
        <taxon>Boletaceae</taxon>
        <taxon>Boletoideae</taxon>
        <taxon>Boletus</taxon>
    </lineage>
</organism>
<evidence type="ECO:0000313" key="9">
    <source>
        <dbReference type="Proteomes" id="UP001194468"/>
    </source>
</evidence>
<protein>
    <submittedName>
        <fullName evidence="8">C-terminal domain of homeodomain 1-domain-containing protein</fullName>
    </submittedName>
</protein>
<name>A0AAD4C0K4_BOLED</name>